<gene>
    <name evidence="1" type="ORF">ALC56_08682</name>
</gene>
<accession>A0A195F933</accession>
<feature type="non-terminal residue" evidence="1">
    <location>
        <position position="1"/>
    </location>
</feature>
<evidence type="ECO:0000313" key="1">
    <source>
        <dbReference type="EMBL" id="KYN36891.1"/>
    </source>
</evidence>
<proteinExistence type="predicted"/>
<keyword evidence="2" id="KW-1185">Reference proteome</keyword>
<organism evidence="1 2">
    <name type="scientific">Trachymyrmex septentrionalis</name>
    <dbReference type="NCBI Taxonomy" id="34720"/>
    <lineage>
        <taxon>Eukaryota</taxon>
        <taxon>Metazoa</taxon>
        <taxon>Ecdysozoa</taxon>
        <taxon>Arthropoda</taxon>
        <taxon>Hexapoda</taxon>
        <taxon>Insecta</taxon>
        <taxon>Pterygota</taxon>
        <taxon>Neoptera</taxon>
        <taxon>Endopterygota</taxon>
        <taxon>Hymenoptera</taxon>
        <taxon>Apocrita</taxon>
        <taxon>Aculeata</taxon>
        <taxon>Formicoidea</taxon>
        <taxon>Formicidae</taxon>
        <taxon>Myrmicinae</taxon>
        <taxon>Trachymyrmex</taxon>
    </lineage>
</organism>
<protein>
    <submittedName>
        <fullName evidence="1">Uncharacterized protein</fullName>
    </submittedName>
</protein>
<dbReference type="EMBL" id="KQ981727">
    <property type="protein sequence ID" value="KYN36891.1"/>
    <property type="molecule type" value="Genomic_DNA"/>
</dbReference>
<evidence type="ECO:0000313" key="2">
    <source>
        <dbReference type="Proteomes" id="UP000078541"/>
    </source>
</evidence>
<reference evidence="1 2" key="1">
    <citation type="submission" date="2016-03" db="EMBL/GenBank/DDBJ databases">
        <title>Trachymyrmex septentrionalis WGS genome.</title>
        <authorList>
            <person name="Nygaard S."/>
            <person name="Hu H."/>
            <person name="Boomsma J."/>
            <person name="Zhang G."/>
        </authorList>
    </citation>
    <scope>NUCLEOTIDE SEQUENCE [LARGE SCALE GENOMIC DNA]</scope>
    <source>
        <strain evidence="1">Tsep2-gDNA-1</strain>
        <tissue evidence="1">Whole body</tissue>
    </source>
</reference>
<sequence length="65" mass="7048">QNVVKCFFFRKIGTLSKLLFALLPPTDSRASSRTIIYEGCVPGIQRAHLTSEVTCTEGRGMASSG</sequence>
<dbReference type="Proteomes" id="UP000078541">
    <property type="component" value="Unassembled WGS sequence"/>
</dbReference>
<name>A0A195F933_9HYME</name>
<dbReference type="AlphaFoldDB" id="A0A195F933"/>